<keyword evidence="2" id="KW-1133">Transmembrane helix</keyword>
<feature type="compositionally biased region" description="Gly residues" evidence="1">
    <location>
        <begin position="329"/>
        <end position="341"/>
    </location>
</feature>
<keyword evidence="3" id="KW-0732">Signal</keyword>
<keyword evidence="2" id="KW-0812">Transmembrane</keyword>
<evidence type="ECO:0000256" key="2">
    <source>
        <dbReference type="SAM" id="Phobius"/>
    </source>
</evidence>
<evidence type="ECO:0000313" key="4">
    <source>
        <dbReference type="EMBL" id="KAK0621631.1"/>
    </source>
</evidence>
<reference evidence="4" key="1">
    <citation type="submission" date="2023-06" db="EMBL/GenBank/DDBJ databases">
        <title>Genome-scale phylogeny and comparative genomics of the fungal order Sordariales.</title>
        <authorList>
            <consortium name="Lawrence Berkeley National Laboratory"/>
            <person name="Hensen N."/>
            <person name="Bonometti L."/>
            <person name="Westerberg I."/>
            <person name="Brannstrom I.O."/>
            <person name="Guillou S."/>
            <person name="Cros-Aarteil S."/>
            <person name="Calhoun S."/>
            <person name="Haridas S."/>
            <person name="Kuo A."/>
            <person name="Mondo S."/>
            <person name="Pangilinan J."/>
            <person name="Riley R."/>
            <person name="LaButti K."/>
            <person name="Andreopoulos B."/>
            <person name="Lipzen A."/>
            <person name="Chen C."/>
            <person name="Yanf M."/>
            <person name="Daum C."/>
            <person name="Ng V."/>
            <person name="Clum A."/>
            <person name="Steindorff A."/>
            <person name="Ohm R."/>
            <person name="Martin F."/>
            <person name="Silar P."/>
            <person name="Natvig D."/>
            <person name="Lalanne C."/>
            <person name="Gautier V."/>
            <person name="Ament-velasquez S.L."/>
            <person name="Kruys A."/>
            <person name="Hutchinson M.I."/>
            <person name="Powell A.J."/>
            <person name="Barry K."/>
            <person name="Miller A.N."/>
            <person name="Grigoriev I.V."/>
            <person name="Debuchy R."/>
            <person name="Gladieux P."/>
            <person name="Thoren M.H."/>
            <person name="Johannesson H."/>
        </authorList>
    </citation>
    <scope>NUCLEOTIDE SEQUENCE</scope>
    <source>
        <strain evidence="4">SMH3391-2</strain>
    </source>
</reference>
<protein>
    <submittedName>
        <fullName evidence="4">Uncharacterized protein</fullName>
    </submittedName>
</protein>
<keyword evidence="2" id="KW-0472">Membrane</keyword>
<dbReference type="AlphaFoldDB" id="A0AA39WU72"/>
<evidence type="ECO:0000256" key="3">
    <source>
        <dbReference type="SAM" id="SignalP"/>
    </source>
</evidence>
<feature type="region of interest" description="Disordered" evidence="1">
    <location>
        <begin position="143"/>
        <end position="162"/>
    </location>
</feature>
<name>A0AA39WU72_9PEZI</name>
<feature type="region of interest" description="Disordered" evidence="1">
    <location>
        <begin position="293"/>
        <end position="366"/>
    </location>
</feature>
<feature type="chain" id="PRO_5041425602" evidence="3">
    <location>
        <begin position="22"/>
        <end position="366"/>
    </location>
</feature>
<feature type="signal peptide" evidence="3">
    <location>
        <begin position="1"/>
        <end position="21"/>
    </location>
</feature>
<gene>
    <name evidence="4" type="ORF">B0T17DRAFT_618057</name>
</gene>
<keyword evidence="5" id="KW-1185">Reference proteome</keyword>
<evidence type="ECO:0000313" key="5">
    <source>
        <dbReference type="Proteomes" id="UP001174934"/>
    </source>
</evidence>
<organism evidence="4 5">
    <name type="scientific">Bombardia bombarda</name>
    <dbReference type="NCBI Taxonomy" id="252184"/>
    <lineage>
        <taxon>Eukaryota</taxon>
        <taxon>Fungi</taxon>
        <taxon>Dikarya</taxon>
        <taxon>Ascomycota</taxon>
        <taxon>Pezizomycotina</taxon>
        <taxon>Sordariomycetes</taxon>
        <taxon>Sordariomycetidae</taxon>
        <taxon>Sordariales</taxon>
        <taxon>Lasiosphaeriaceae</taxon>
        <taxon>Bombardia</taxon>
    </lineage>
</organism>
<sequence length="366" mass="38315">MHLRNTSLLLLLAGSASTAHTLTRQCLRTRSRELASKASCGDEGSINYCFSQAISLDSSADTPAAEEIERCFSNAGCTSEEAHIEAFWTLQRCSPPPSADNTNGGSDLRRHRRAEQHLRNEDMLGAAKAAAAMLLEVREAAPAPMPLNPRQDGTTTTTTGVNTAVSPFPCTTTTEVSISSCPIQSTGPSSGKALSCFPTTSPSAVCRDGLICSQGNQSCMYNHNQLDLAGIIIAIVFAVAVVVSVFSICFLCCREKRSQKRLERAEEAAKIVHDAKNAAVVAAKRPVAGARAAADADAMDGQPLMRDADAGARGGGHDLPPLPPMPQLYGGGGGGGGGGYQQMGQGHSDAGGHNPFQDEPDSHPLR</sequence>
<proteinExistence type="predicted"/>
<feature type="transmembrane region" description="Helical" evidence="2">
    <location>
        <begin position="228"/>
        <end position="253"/>
    </location>
</feature>
<evidence type="ECO:0000256" key="1">
    <source>
        <dbReference type="SAM" id="MobiDB-lite"/>
    </source>
</evidence>
<accession>A0AA39WU72</accession>
<comment type="caution">
    <text evidence="4">The sequence shown here is derived from an EMBL/GenBank/DDBJ whole genome shotgun (WGS) entry which is preliminary data.</text>
</comment>
<dbReference type="Proteomes" id="UP001174934">
    <property type="component" value="Unassembled WGS sequence"/>
</dbReference>
<dbReference type="EMBL" id="JAULSR010000004">
    <property type="protein sequence ID" value="KAK0621631.1"/>
    <property type="molecule type" value="Genomic_DNA"/>
</dbReference>